<keyword evidence="6 10" id="KW-0418">Kinase</keyword>
<keyword evidence="5 10" id="KW-0547">Nucleotide-binding</keyword>
<dbReference type="AlphaFoldDB" id="A0AB39NF30"/>
<evidence type="ECO:0000256" key="4">
    <source>
        <dbReference type="ARBA" id="ARBA00022679"/>
    </source>
</evidence>
<name>A0AB39NF30_9ACTN</name>
<keyword evidence="4 10" id="KW-0808">Transferase</keyword>
<dbReference type="SUPFAM" id="SSF52540">
    <property type="entry name" value="P-loop containing nucleoside triphosphate hydrolases"/>
    <property type="match status" value="1"/>
</dbReference>
<organism evidence="11">
    <name type="scientific">Streptomyces sp. R11</name>
    <dbReference type="NCBI Taxonomy" id="3238625"/>
    <lineage>
        <taxon>Bacteria</taxon>
        <taxon>Bacillati</taxon>
        <taxon>Actinomycetota</taxon>
        <taxon>Actinomycetes</taxon>
        <taxon>Kitasatosporales</taxon>
        <taxon>Streptomycetaceae</taxon>
        <taxon>Streptomyces</taxon>
    </lineage>
</organism>
<dbReference type="EC" id="2.7.1.12" evidence="3 10"/>
<dbReference type="GO" id="GO:0046316">
    <property type="term" value="F:gluconokinase activity"/>
    <property type="evidence" value="ECO:0007669"/>
    <property type="project" value="UniProtKB-EC"/>
</dbReference>
<dbReference type="Gene3D" id="3.40.50.300">
    <property type="entry name" value="P-loop containing nucleotide triphosphate hydrolases"/>
    <property type="match status" value="1"/>
</dbReference>
<keyword evidence="8" id="KW-0311">Gluconate utilization</keyword>
<dbReference type="InterPro" id="IPR027417">
    <property type="entry name" value="P-loop_NTPase"/>
</dbReference>
<protein>
    <recommendedName>
        <fullName evidence="3 10">Gluconokinase</fullName>
        <ecNumber evidence="3 10">2.7.1.12</ecNumber>
    </recommendedName>
</protein>
<proteinExistence type="inferred from homology"/>
<evidence type="ECO:0000256" key="3">
    <source>
        <dbReference type="ARBA" id="ARBA00012054"/>
    </source>
</evidence>
<gene>
    <name evidence="11" type="ORF">AB5J55_40465</name>
</gene>
<dbReference type="GO" id="GO:0005524">
    <property type="term" value="F:ATP binding"/>
    <property type="evidence" value="ECO:0007669"/>
    <property type="project" value="UniProtKB-KW"/>
</dbReference>
<evidence type="ECO:0000256" key="6">
    <source>
        <dbReference type="ARBA" id="ARBA00022777"/>
    </source>
</evidence>
<evidence type="ECO:0000256" key="7">
    <source>
        <dbReference type="ARBA" id="ARBA00022840"/>
    </source>
</evidence>
<dbReference type="RefSeq" id="WP_369276435.1">
    <property type="nucleotide sequence ID" value="NZ_CP163432.1"/>
</dbReference>
<comment type="pathway">
    <text evidence="1">Carbohydrate acid metabolism.</text>
</comment>
<evidence type="ECO:0000256" key="5">
    <source>
        <dbReference type="ARBA" id="ARBA00022741"/>
    </source>
</evidence>
<dbReference type="InterPro" id="IPR006001">
    <property type="entry name" value="Therm_gnt_kin"/>
</dbReference>
<dbReference type="Pfam" id="PF13671">
    <property type="entry name" value="AAA_33"/>
    <property type="match status" value="1"/>
</dbReference>
<dbReference type="EMBL" id="CP163432">
    <property type="protein sequence ID" value="XDQ16539.1"/>
    <property type="molecule type" value="Genomic_DNA"/>
</dbReference>
<evidence type="ECO:0000256" key="10">
    <source>
        <dbReference type="RuleBase" id="RU363066"/>
    </source>
</evidence>
<evidence type="ECO:0000256" key="1">
    <source>
        <dbReference type="ARBA" id="ARBA00004761"/>
    </source>
</evidence>
<dbReference type="GO" id="GO:0005737">
    <property type="term" value="C:cytoplasm"/>
    <property type="evidence" value="ECO:0007669"/>
    <property type="project" value="TreeGrafter"/>
</dbReference>
<dbReference type="PANTHER" id="PTHR43442:SF3">
    <property type="entry name" value="GLUCONOKINASE-RELATED"/>
    <property type="match status" value="1"/>
</dbReference>
<dbReference type="FunFam" id="3.40.50.300:FF:000522">
    <property type="entry name" value="Gluconokinase"/>
    <property type="match status" value="1"/>
</dbReference>
<evidence type="ECO:0000256" key="9">
    <source>
        <dbReference type="ARBA" id="ARBA00048090"/>
    </source>
</evidence>
<sequence length="164" mass="17485">MGVSASGKSTVGARLAQQLGVPFLEGDEMHSAAERAKMAAGHPLDDADRRPWLAALAQWIRSAVSHGRGGVVTCSSLKRRYRDELRSAGEGANMTFVHLALDRRSAAERIARRKGHFMPPELLDSQYAILEPLQADEPGVTVDASGTPDQVMAAALRAVTEPGG</sequence>
<dbReference type="NCBIfam" id="TIGR01313">
    <property type="entry name" value="therm_gnt_kin"/>
    <property type="match status" value="1"/>
</dbReference>
<comment type="similarity">
    <text evidence="2 10">Belongs to the gluconokinase GntK/GntV family.</text>
</comment>
<evidence type="ECO:0000256" key="2">
    <source>
        <dbReference type="ARBA" id="ARBA00008420"/>
    </source>
</evidence>
<comment type="catalytic activity">
    <reaction evidence="9 10">
        <text>D-gluconate + ATP = 6-phospho-D-gluconate + ADP + H(+)</text>
        <dbReference type="Rhea" id="RHEA:19433"/>
        <dbReference type="ChEBI" id="CHEBI:15378"/>
        <dbReference type="ChEBI" id="CHEBI:18391"/>
        <dbReference type="ChEBI" id="CHEBI:30616"/>
        <dbReference type="ChEBI" id="CHEBI:58759"/>
        <dbReference type="ChEBI" id="CHEBI:456216"/>
        <dbReference type="EC" id="2.7.1.12"/>
    </reaction>
</comment>
<evidence type="ECO:0000256" key="8">
    <source>
        <dbReference type="ARBA" id="ARBA00023064"/>
    </source>
</evidence>
<reference evidence="11" key="1">
    <citation type="submission" date="2024-07" db="EMBL/GenBank/DDBJ databases">
        <authorList>
            <person name="Yu S.T."/>
        </authorList>
    </citation>
    <scope>NUCLEOTIDE SEQUENCE</scope>
    <source>
        <strain evidence="11">R11</strain>
    </source>
</reference>
<dbReference type="PANTHER" id="PTHR43442">
    <property type="entry name" value="GLUCONOKINASE-RELATED"/>
    <property type="match status" value="1"/>
</dbReference>
<evidence type="ECO:0000313" key="11">
    <source>
        <dbReference type="EMBL" id="XDQ16539.1"/>
    </source>
</evidence>
<keyword evidence="7 10" id="KW-0067">ATP-binding</keyword>
<accession>A0AB39NF30</accession>
<dbReference type="CDD" id="cd02021">
    <property type="entry name" value="GntK"/>
    <property type="match status" value="1"/>
</dbReference>
<dbReference type="GO" id="GO:0019521">
    <property type="term" value="P:D-gluconate metabolic process"/>
    <property type="evidence" value="ECO:0007669"/>
    <property type="project" value="UniProtKB-KW"/>
</dbReference>